<evidence type="ECO:0000256" key="3">
    <source>
        <dbReference type="SAM" id="Phobius"/>
    </source>
</evidence>
<dbReference type="InterPro" id="IPR012902">
    <property type="entry name" value="N_methyl_site"/>
</dbReference>
<dbReference type="Proteomes" id="UP000480185">
    <property type="component" value="Unassembled WGS sequence"/>
</dbReference>
<evidence type="ECO:0000313" key="5">
    <source>
        <dbReference type="Proteomes" id="UP000480185"/>
    </source>
</evidence>
<evidence type="ECO:0000256" key="2">
    <source>
        <dbReference type="ARBA" id="ARBA00023287"/>
    </source>
</evidence>
<keyword evidence="5" id="KW-1185">Reference proteome</keyword>
<dbReference type="OrthoDB" id="2874013at2"/>
<feature type="transmembrane region" description="Helical" evidence="3">
    <location>
        <begin position="12"/>
        <end position="34"/>
    </location>
</feature>
<evidence type="ECO:0000313" key="4">
    <source>
        <dbReference type="EMBL" id="MRG87490.1"/>
    </source>
</evidence>
<comment type="subcellular location">
    <subcellularLocation>
        <location evidence="1">Cell surface</location>
    </subcellularLocation>
</comment>
<comment type="caution">
    <text evidence="4">The sequence shown here is derived from an EMBL/GenBank/DDBJ whole genome shotgun (WGS) entry which is preliminary data.</text>
</comment>
<organism evidence="4 5">
    <name type="scientific">Salinibacillus xinjiangensis</name>
    <dbReference type="NCBI Taxonomy" id="1229268"/>
    <lineage>
        <taxon>Bacteria</taxon>
        <taxon>Bacillati</taxon>
        <taxon>Bacillota</taxon>
        <taxon>Bacilli</taxon>
        <taxon>Bacillales</taxon>
        <taxon>Bacillaceae</taxon>
        <taxon>Salinibacillus</taxon>
    </lineage>
</organism>
<proteinExistence type="predicted"/>
<keyword evidence="3" id="KW-0812">Transmembrane</keyword>
<dbReference type="GO" id="GO:0009986">
    <property type="term" value="C:cell surface"/>
    <property type="evidence" value="ECO:0007669"/>
    <property type="project" value="UniProtKB-SubCell"/>
</dbReference>
<accession>A0A6G1X9D8</accession>
<dbReference type="PROSITE" id="PS00409">
    <property type="entry name" value="PROKAR_NTER_METHYL"/>
    <property type="match status" value="1"/>
</dbReference>
<gene>
    <name evidence="4" type="ORF">GH754_14445</name>
</gene>
<sequence>MKKIFKSESGLTLIELLAATVIIAILLTGFFSFFSQGALFSEKNEDEVQATQLARQVLEELRQYENPSFLSSGAISSFSNETEPGSILNEIVDEDGHFLDEPELTLRLELTKDNTIDTTNLYIVKVEILNQNGQVLTDTYGYLEGEE</sequence>
<protein>
    <submittedName>
        <fullName evidence="4">Prepilin-type N-terminal cleavage/methylation domain-containing protein</fullName>
    </submittedName>
</protein>
<dbReference type="Pfam" id="PF07963">
    <property type="entry name" value="N_methyl"/>
    <property type="match status" value="1"/>
</dbReference>
<evidence type="ECO:0000256" key="1">
    <source>
        <dbReference type="ARBA" id="ARBA00004241"/>
    </source>
</evidence>
<name>A0A6G1X9D8_9BACI</name>
<keyword evidence="2" id="KW-0178">Competence</keyword>
<keyword evidence="3" id="KW-0472">Membrane</keyword>
<reference evidence="4 5" key="1">
    <citation type="submission" date="2019-11" db="EMBL/GenBank/DDBJ databases">
        <authorList>
            <person name="Li J."/>
        </authorList>
    </citation>
    <scope>NUCLEOTIDE SEQUENCE [LARGE SCALE GENOMIC DNA]</scope>
    <source>
        <strain evidence="4 5">J4</strain>
    </source>
</reference>
<dbReference type="GO" id="GO:0030420">
    <property type="term" value="P:establishment of competence for transformation"/>
    <property type="evidence" value="ECO:0007669"/>
    <property type="project" value="UniProtKB-KW"/>
</dbReference>
<dbReference type="RefSeq" id="WP_153729372.1">
    <property type="nucleotide sequence ID" value="NZ_WJNH01000009.1"/>
</dbReference>
<keyword evidence="3" id="KW-1133">Transmembrane helix</keyword>
<dbReference type="EMBL" id="WJNH01000009">
    <property type="protein sequence ID" value="MRG87490.1"/>
    <property type="molecule type" value="Genomic_DNA"/>
</dbReference>
<dbReference type="NCBIfam" id="TIGR02532">
    <property type="entry name" value="IV_pilin_GFxxxE"/>
    <property type="match status" value="1"/>
</dbReference>
<dbReference type="AlphaFoldDB" id="A0A6G1X9D8"/>